<sequence>MPPTVPFTTPQVTPLLDASLHQHHHILANAPINKSKMIYAQPQAFPATPTVYEQVGNPGYVYPILITGMVIFMASNVMPNLLPEAQRIIGPVDETTAGRHVNASYLGQHDHCLSPVSRLQTTTADSRFFLVWNQMAADIPEPAPEKSSSSSSSASRESSKKEEKKEKKEKKEAEPSPWEEMRAHPSAFLTTRLNRMIPWPFPMGRAAKVGNELWWESGVPSHVYVPTALFGCIKLTFSSGHFNRPPADEPADKEAEKKKKELEQKEKEKKEKEKAKAEAQAKAEKEAAELKKRKEDEIKRQREMENAKKAADVARKRQAVEQRCATTEP</sequence>
<keyword evidence="3" id="KW-1185">Reference proteome</keyword>
<evidence type="ECO:0000313" key="3">
    <source>
        <dbReference type="Proteomes" id="UP001374584"/>
    </source>
</evidence>
<evidence type="ECO:0000256" key="1">
    <source>
        <dbReference type="SAM" id="MobiDB-lite"/>
    </source>
</evidence>
<dbReference type="EMBL" id="JAYMYR010000076">
    <property type="protein sequence ID" value="KAK7326159.1"/>
    <property type="molecule type" value="Genomic_DNA"/>
</dbReference>
<feature type="compositionally biased region" description="Basic and acidic residues" evidence="1">
    <location>
        <begin position="246"/>
        <end position="320"/>
    </location>
</feature>
<proteinExistence type="predicted"/>
<name>A0AAN9KYT3_PHACN</name>
<feature type="compositionally biased region" description="Basic and acidic residues" evidence="1">
    <location>
        <begin position="157"/>
        <end position="183"/>
    </location>
</feature>
<dbReference type="AlphaFoldDB" id="A0AAN9KYT3"/>
<organism evidence="2 3">
    <name type="scientific">Phaseolus coccineus</name>
    <name type="common">Scarlet runner bean</name>
    <name type="synonym">Phaseolus multiflorus</name>
    <dbReference type="NCBI Taxonomy" id="3886"/>
    <lineage>
        <taxon>Eukaryota</taxon>
        <taxon>Viridiplantae</taxon>
        <taxon>Streptophyta</taxon>
        <taxon>Embryophyta</taxon>
        <taxon>Tracheophyta</taxon>
        <taxon>Spermatophyta</taxon>
        <taxon>Magnoliopsida</taxon>
        <taxon>eudicotyledons</taxon>
        <taxon>Gunneridae</taxon>
        <taxon>Pentapetalae</taxon>
        <taxon>rosids</taxon>
        <taxon>fabids</taxon>
        <taxon>Fabales</taxon>
        <taxon>Fabaceae</taxon>
        <taxon>Papilionoideae</taxon>
        <taxon>50 kb inversion clade</taxon>
        <taxon>NPAAA clade</taxon>
        <taxon>indigoferoid/millettioid clade</taxon>
        <taxon>Phaseoleae</taxon>
        <taxon>Phaseolus</taxon>
    </lineage>
</organism>
<feature type="compositionally biased region" description="Low complexity" evidence="1">
    <location>
        <begin position="145"/>
        <end position="156"/>
    </location>
</feature>
<protein>
    <submittedName>
        <fullName evidence="2">Uncharacterized protein</fullName>
    </submittedName>
</protein>
<reference evidence="2 3" key="1">
    <citation type="submission" date="2024-01" db="EMBL/GenBank/DDBJ databases">
        <title>The genomes of 5 underutilized Papilionoideae crops provide insights into root nodulation and disease resistanc.</title>
        <authorList>
            <person name="Jiang F."/>
        </authorList>
    </citation>
    <scope>NUCLEOTIDE SEQUENCE [LARGE SCALE GENOMIC DNA]</scope>
    <source>
        <strain evidence="2">JINMINGXINNONG_FW02</strain>
        <tissue evidence="2">Leaves</tissue>
    </source>
</reference>
<comment type="caution">
    <text evidence="2">The sequence shown here is derived from an EMBL/GenBank/DDBJ whole genome shotgun (WGS) entry which is preliminary data.</text>
</comment>
<gene>
    <name evidence="2" type="ORF">VNO80_33234</name>
</gene>
<dbReference type="Proteomes" id="UP001374584">
    <property type="component" value="Unassembled WGS sequence"/>
</dbReference>
<accession>A0AAN9KYT3</accession>
<evidence type="ECO:0000313" key="2">
    <source>
        <dbReference type="EMBL" id="KAK7326159.1"/>
    </source>
</evidence>
<feature type="region of interest" description="Disordered" evidence="1">
    <location>
        <begin position="140"/>
        <end position="185"/>
    </location>
</feature>
<feature type="region of interest" description="Disordered" evidence="1">
    <location>
        <begin position="241"/>
        <end position="329"/>
    </location>
</feature>